<dbReference type="OrthoDB" id="3694616at2"/>
<gene>
    <name evidence="1" type="ORF">F0L68_00230</name>
</gene>
<reference evidence="1 2" key="2">
    <citation type="submission" date="2019-09" db="EMBL/GenBank/DDBJ databases">
        <authorList>
            <person name="Jin C."/>
        </authorList>
    </citation>
    <scope>NUCLEOTIDE SEQUENCE [LARGE SCALE GENOMIC DNA]</scope>
    <source>
        <strain evidence="1 2">AN110305</strain>
    </source>
</reference>
<sequence length="137" mass="15617">MVERKRKPRRQRRVRGGSPQRINIRTTDETYARLVIGAAVAQLSIPRFLIESTLRESTDGWSLREQRWWVERLDVVETRLIRIGVNLNQMAAATNATGELPDELAGALRYFEATLTLHREVLGAINPADPSREPGDR</sequence>
<keyword evidence="2" id="KW-1185">Reference proteome</keyword>
<dbReference type="EMBL" id="VUOB01000001">
    <property type="protein sequence ID" value="KAA2267002.1"/>
    <property type="molecule type" value="Genomic_DNA"/>
</dbReference>
<evidence type="ECO:0000313" key="2">
    <source>
        <dbReference type="Proteomes" id="UP000323454"/>
    </source>
</evidence>
<name>A0A5B2XVT1_9PSEU</name>
<dbReference type="Proteomes" id="UP000323454">
    <property type="component" value="Unassembled WGS sequence"/>
</dbReference>
<reference evidence="1 2" key="1">
    <citation type="submission" date="2019-09" db="EMBL/GenBank/DDBJ databases">
        <title>Goodfellowia gen. nov., a new genus of the Pseudonocardineae related to Actinoalloteichus, containing Goodfellowia coeruleoviolacea gen. nov., comb. nov. gen. nov., comb. nov.</title>
        <authorList>
            <person name="Labeda D."/>
        </authorList>
    </citation>
    <scope>NUCLEOTIDE SEQUENCE [LARGE SCALE GENOMIC DNA]</scope>
    <source>
        <strain evidence="1 2">AN110305</strain>
    </source>
</reference>
<proteinExistence type="predicted"/>
<protein>
    <submittedName>
        <fullName evidence="1">MobC family plasmid mobilization relaxosome protein</fullName>
    </submittedName>
</protein>
<accession>A0A5B2XVT1</accession>
<evidence type="ECO:0000313" key="1">
    <source>
        <dbReference type="EMBL" id="KAA2267002.1"/>
    </source>
</evidence>
<dbReference type="RefSeq" id="WP_149847310.1">
    <property type="nucleotide sequence ID" value="NZ_VUOB01000001.1"/>
</dbReference>
<organism evidence="1 2">
    <name type="scientific">Solihabitans fulvus</name>
    <dbReference type="NCBI Taxonomy" id="1892852"/>
    <lineage>
        <taxon>Bacteria</taxon>
        <taxon>Bacillati</taxon>
        <taxon>Actinomycetota</taxon>
        <taxon>Actinomycetes</taxon>
        <taxon>Pseudonocardiales</taxon>
        <taxon>Pseudonocardiaceae</taxon>
        <taxon>Solihabitans</taxon>
    </lineage>
</organism>
<comment type="caution">
    <text evidence="1">The sequence shown here is derived from an EMBL/GenBank/DDBJ whole genome shotgun (WGS) entry which is preliminary data.</text>
</comment>
<dbReference type="AlphaFoldDB" id="A0A5B2XVT1"/>